<comment type="caution">
    <text evidence="1">The sequence shown here is derived from an EMBL/GenBank/DDBJ whole genome shotgun (WGS) entry which is preliminary data.</text>
</comment>
<accession>A0A5J4UUR6</accession>
<dbReference type="EMBL" id="SNRW01012241">
    <property type="protein sequence ID" value="KAA6374083.1"/>
    <property type="molecule type" value="Genomic_DNA"/>
</dbReference>
<evidence type="ECO:0000313" key="2">
    <source>
        <dbReference type="Proteomes" id="UP000324800"/>
    </source>
</evidence>
<protein>
    <submittedName>
        <fullName evidence="1">Uncharacterized protein</fullName>
    </submittedName>
</protein>
<dbReference type="AlphaFoldDB" id="A0A5J4UUR6"/>
<dbReference type="Proteomes" id="UP000324800">
    <property type="component" value="Unassembled WGS sequence"/>
</dbReference>
<evidence type="ECO:0000313" key="1">
    <source>
        <dbReference type="EMBL" id="KAA6374083.1"/>
    </source>
</evidence>
<organism evidence="1 2">
    <name type="scientific">Streblomastix strix</name>
    <dbReference type="NCBI Taxonomy" id="222440"/>
    <lineage>
        <taxon>Eukaryota</taxon>
        <taxon>Metamonada</taxon>
        <taxon>Preaxostyla</taxon>
        <taxon>Oxymonadida</taxon>
        <taxon>Streblomastigidae</taxon>
        <taxon>Streblomastix</taxon>
    </lineage>
</organism>
<sequence length="260" mass="28997">MRMKLECYYAGAVTDSRIDTEEVQRATLLFGIQLSVLEAQQLLRQIAGVRQSITQQSFVETIIGFVQSRHQQEIQSIPPYMKPSVALLQIPPYTEPSYASPSYQQGYSGSQTLPHNIQNPQYINSYPQISPYPQIQQSSSLPQLPQYQQPPIGGYLQQSSVYQPPVGYQPPIANQYGVNQYGQQPDSLIAQRIATFYTQAAAQGRINSNAVIDICVQNGVACTSDVARQILSTAAGPEQKVTQDKFVYHVGFYISQNVKR</sequence>
<reference evidence="1 2" key="1">
    <citation type="submission" date="2019-03" db="EMBL/GenBank/DDBJ databases">
        <title>Single cell metagenomics reveals metabolic interactions within the superorganism composed of flagellate Streblomastix strix and complex community of Bacteroidetes bacteria on its surface.</title>
        <authorList>
            <person name="Treitli S.C."/>
            <person name="Kolisko M."/>
            <person name="Husnik F."/>
            <person name="Keeling P."/>
            <person name="Hampl V."/>
        </authorList>
    </citation>
    <scope>NUCLEOTIDE SEQUENCE [LARGE SCALE GENOMIC DNA]</scope>
    <source>
        <strain evidence="1">ST1C</strain>
    </source>
</reference>
<gene>
    <name evidence="1" type="ORF">EZS28_030389</name>
</gene>
<name>A0A5J4UUR6_9EUKA</name>
<proteinExistence type="predicted"/>